<dbReference type="Proteomes" id="UP001597546">
    <property type="component" value="Unassembled WGS sequence"/>
</dbReference>
<accession>A0ABW5TX05</accession>
<evidence type="ECO:0000256" key="1">
    <source>
        <dbReference type="SAM" id="SignalP"/>
    </source>
</evidence>
<gene>
    <name evidence="2" type="ORF">ACFSSE_17300</name>
</gene>
<reference evidence="3" key="1">
    <citation type="journal article" date="2019" name="Int. J. Syst. Evol. Microbiol.">
        <title>The Global Catalogue of Microorganisms (GCM) 10K type strain sequencing project: providing services to taxonomists for standard genome sequencing and annotation.</title>
        <authorList>
            <consortium name="The Broad Institute Genomics Platform"/>
            <consortium name="The Broad Institute Genome Sequencing Center for Infectious Disease"/>
            <person name="Wu L."/>
            <person name="Ma J."/>
        </authorList>
    </citation>
    <scope>NUCLEOTIDE SEQUENCE [LARGE SCALE GENOMIC DNA]</scope>
    <source>
        <strain evidence="3">KCTC 42456</strain>
    </source>
</reference>
<dbReference type="EMBL" id="JBHULV010000055">
    <property type="protein sequence ID" value="MFD2733469.1"/>
    <property type="molecule type" value="Genomic_DNA"/>
</dbReference>
<evidence type="ECO:0000313" key="3">
    <source>
        <dbReference type="Proteomes" id="UP001597546"/>
    </source>
</evidence>
<sequence length="187" mass="20764">MMNRFLTTLFILSISITASFGQSLTKTKSDFKLFNRTSIGYTFGLNETFADKKVNALHIKTVIGFTLPQVGFGIGLETGTFNTVGAGSNSRFNTIAFTGNLHLMAKPNTDESLNYFVKGGAGYAPRIFNSYDKGFTYEAATGVIITTKKNNKYFIETKYHYQEFSRFNINTGKLEVKSLGLGIGTWF</sequence>
<keyword evidence="3" id="KW-1185">Reference proteome</keyword>
<organism evidence="2 3">
    <name type="scientific">Pedobacter alpinus</name>
    <dbReference type="NCBI Taxonomy" id="1590643"/>
    <lineage>
        <taxon>Bacteria</taxon>
        <taxon>Pseudomonadati</taxon>
        <taxon>Bacteroidota</taxon>
        <taxon>Sphingobacteriia</taxon>
        <taxon>Sphingobacteriales</taxon>
        <taxon>Sphingobacteriaceae</taxon>
        <taxon>Pedobacter</taxon>
    </lineage>
</organism>
<feature type="chain" id="PRO_5045262019" description="Outer membrane protein beta-barrel domain-containing protein" evidence="1">
    <location>
        <begin position="21"/>
        <end position="187"/>
    </location>
</feature>
<keyword evidence="1" id="KW-0732">Signal</keyword>
<feature type="signal peptide" evidence="1">
    <location>
        <begin position="1"/>
        <end position="20"/>
    </location>
</feature>
<protein>
    <recommendedName>
        <fullName evidence="4">Outer membrane protein beta-barrel domain-containing protein</fullName>
    </recommendedName>
</protein>
<dbReference type="RefSeq" id="WP_379044180.1">
    <property type="nucleotide sequence ID" value="NZ_JBHSKW010000037.1"/>
</dbReference>
<name>A0ABW5TX05_9SPHI</name>
<evidence type="ECO:0008006" key="4">
    <source>
        <dbReference type="Google" id="ProtNLM"/>
    </source>
</evidence>
<evidence type="ECO:0000313" key="2">
    <source>
        <dbReference type="EMBL" id="MFD2733469.1"/>
    </source>
</evidence>
<proteinExistence type="predicted"/>
<comment type="caution">
    <text evidence="2">The sequence shown here is derived from an EMBL/GenBank/DDBJ whole genome shotgun (WGS) entry which is preliminary data.</text>
</comment>